<reference evidence="1 2" key="1">
    <citation type="submission" date="2020-04" db="EMBL/GenBank/DDBJ databases">
        <title>Azohydromonas sp. isolated from soil.</title>
        <authorList>
            <person name="Dahal R.H."/>
        </authorList>
    </citation>
    <scope>NUCLEOTIDE SEQUENCE [LARGE SCALE GENOMIC DNA]</scope>
    <source>
        <strain evidence="1 2">G-1-1-14</strain>
    </source>
</reference>
<evidence type="ECO:0000313" key="1">
    <source>
        <dbReference type="EMBL" id="NML14805.1"/>
    </source>
</evidence>
<dbReference type="RefSeq" id="WP_169159719.1">
    <property type="nucleotide sequence ID" value="NZ_JABBFW010000004.1"/>
</dbReference>
<sequence>MFADTGTMHGLPTHCAARGGDIFAGAAKTPDARGRHRCHAARTRRRSGGCPSDCAGNQVKSAAVHGAANVTITAFQRSEDA</sequence>
<proteinExistence type="predicted"/>
<keyword evidence="2" id="KW-1185">Reference proteome</keyword>
<comment type="caution">
    <text evidence="1">The sequence shown here is derived from an EMBL/GenBank/DDBJ whole genome shotgun (WGS) entry which is preliminary data.</text>
</comment>
<protein>
    <submittedName>
        <fullName evidence="1">Uncharacterized protein</fullName>
    </submittedName>
</protein>
<dbReference type="Proteomes" id="UP000574067">
    <property type="component" value="Unassembled WGS sequence"/>
</dbReference>
<accession>A0A848F7W2</accession>
<dbReference type="EMBL" id="JABBFW010000004">
    <property type="protein sequence ID" value="NML14805.1"/>
    <property type="molecule type" value="Genomic_DNA"/>
</dbReference>
<dbReference type="AlphaFoldDB" id="A0A848F7W2"/>
<name>A0A848F7W2_9BURK</name>
<evidence type="ECO:0000313" key="2">
    <source>
        <dbReference type="Proteomes" id="UP000574067"/>
    </source>
</evidence>
<gene>
    <name evidence="1" type="ORF">HHL10_07440</name>
</gene>
<organism evidence="1 2">
    <name type="scientific">Azohydromonas caseinilytica</name>
    <dbReference type="NCBI Taxonomy" id="2728836"/>
    <lineage>
        <taxon>Bacteria</taxon>
        <taxon>Pseudomonadati</taxon>
        <taxon>Pseudomonadota</taxon>
        <taxon>Betaproteobacteria</taxon>
        <taxon>Burkholderiales</taxon>
        <taxon>Sphaerotilaceae</taxon>
        <taxon>Azohydromonas</taxon>
    </lineage>
</organism>